<comment type="caution">
    <text evidence="7">The sequence shown here is derived from an EMBL/GenBank/DDBJ whole genome shotgun (WGS) entry which is preliminary data.</text>
</comment>
<dbReference type="SUPFAM" id="SSF54373">
    <property type="entry name" value="FAD-linked reductases, C-terminal domain"/>
    <property type="match status" value="1"/>
</dbReference>
<dbReference type="InterPro" id="IPR002938">
    <property type="entry name" value="FAD-bd"/>
</dbReference>
<keyword evidence="5" id="KW-0503">Monooxygenase</keyword>
<dbReference type="PRINTS" id="PR00420">
    <property type="entry name" value="RNGMNOXGNASE"/>
</dbReference>
<keyword evidence="3" id="KW-0274">FAD</keyword>
<dbReference type="PROSITE" id="PS51257">
    <property type="entry name" value="PROKAR_LIPOPROTEIN"/>
    <property type="match status" value="1"/>
</dbReference>
<dbReference type="PANTHER" id="PTHR13789:SF215">
    <property type="entry name" value="FAD-BINDING DOMAIN-CONTAINING PROTEIN-RELATED"/>
    <property type="match status" value="1"/>
</dbReference>
<organism evidence="7 8">
    <name type="scientific">Coleophoma crateriformis</name>
    <dbReference type="NCBI Taxonomy" id="565419"/>
    <lineage>
        <taxon>Eukaryota</taxon>
        <taxon>Fungi</taxon>
        <taxon>Dikarya</taxon>
        <taxon>Ascomycota</taxon>
        <taxon>Pezizomycotina</taxon>
        <taxon>Leotiomycetes</taxon>
        <taxon>Helotiales</taxon>
        <taxon>Dermateaceae</taxon>
        <taxon>Coleophoma</taxon>
    </lineage>
</organism>
<gene>
    <name evidence="7" type="ORF">BP5796_06919</name>
</gene>
<evidence type="ECO:0000259" key="6">
    <source>
        <dbReference type="Pfam" id="PF01494"/>
    </source>
</evidence>
<dbReference type="OrthoDB" id="9993796at2759"/>
<evidence type="ECO:0000256" key="5">
    <source>
        <dbReference type="ARBA" id="ARBA00023033"/>
    </source>
</evidence>
<dbReference type="Gene3D" id="3.50.50.60">
    <property type="entry name" value="FAD/NAD(P)-binding domain"/>
    <property type="match status" value="1"/>
</dbReference>
<feature type="domain" description="FAD-binding" evidence="6">
    <location>
        <begin position="13"/>
        <end position="342"/>
    </location>
</feature>
<keyword evidence="8" id="KW-1185">Reference proteome</keyword>
<comment type="similarity">
    <text evidence="1">Belongs to the paxM FAD-dependent monooxygenase family.</text>
</comment>
<dbReference type="EMBL" id="PDLN01000009">
    <property type="protein sequence ID" value="RDW76098.1"/>
    <property type="molecule type" value="Genomic_DNA"/>
</dbReference>
<name>A0A3D8RQ72_9HELO</name>
<dbReference type="AlphaFoldDB" id="A0A3D8RQ72"/>
<dbReference type="GO" id="GO:0004497">
    <property type="term" value="F:monooxygenase activity"/>
    <property type="evidence" value="ECO:0007669"/>
    <property type="project" value="UniProtKB-KW"/>
</dbReference>
<reference evidence="7 8" key="1">
    <citation type="journal article" date="2018" name="IMA Fungus">
        <title>IMA Genome-F 9: Draft genome sequence of Annulohypoxylon stygium, Aspergillus mulundensis, Berkeleyomyces basicola (syn. Thielaviopsis basicola), Ceratocystis smalleyi, two Cercospora beticola strains, Coleophoma cylindrospora, Fusarium fracticaudum, Phialophora cf. hyalina, and Morchella septimelata.</title>
        <authorList>
            <person name="Wingfield B.D."/>
            <person name="Bills G.F."/>
            <person name="Dong Y."/>
            <person name="Huang W."/>
            <person name="Nel W.J."/>
            <person name="Swalarsk-Parry B.S."/>
            <person name="Vaghefi N."/>
            <person name="Wilken P.M."/>
            <person name="An Z."/>
            <person name="de Beer Z.W."/>
            <person name="De Vos L."/>
            <person name="Chen L."/>
            <person name="Duong T.A."/>
            <person name="Gao Y."/>
            <person name="Hammerbacher A."/>
            <person name="Kikkert J.R."/>
            <person name="Li Y."/>
            <person name="Li H."/>
            <person name="Li K."/>
            <person name="Li Q."/>
            <person name="Liu X."/>
            <person name="Ma X."/>
            <person name="Naidoo K."/>
            <person name="Pethybridge S.J."/>
            <person name="Sun J."/>
            <person name="Steenkamp E.T."/>
            <person name="van der Nest M.A."/>
            <person name="van Wyk S."/>
            <person name="Wingfield M.J."/>
            <person name="Xiong C."/>
            <person name="Yue Q."/>
            <person name="Zhang X."/>
        </authorList>
    </citation>
    <scope>NUCLEOTIDE SEQUENCE [LARGE SCALE GENOMIC DNA]</scope>
    <source>
        <strain evidence="7 8">BP5796</strain>
    </source>
</reference>
<dbReference type="Pfam" id="PF01494">
    <property type="entry name" value="FAD_binding_3"/>
    <property type="match status" value="1"/>
</dbReference>
<dbReference type="InterPro" id="IPR036188">
    <property type="entry name" value="FAD/NAD-bd_sf"/>
</dbReference>
<keyword evidence="2" id="KW-0285">Flavoprotein</keyword>
<dbReference type="InterPro" id="IPR050493">
    <property type="entry name" value="FAD-dep_Monooxygenase_BioMet"/>
</dbReference>
<evidence type="ECO:0000256" key="4">
    <source>
        <dbReference type="ARBA" id="ARBA00023002"/>
    </source>
</evidence>
<sequence length="442" mass="48819">MPSADPKPPVPLEIIIVGAGIAGLSAAIACRRAGHNVSIYERRSLNNELGAAIHVCPNASRGLLAWGLDPVGARFVKVKHSFRAKGTTLEKFATSDDSYIESAFGAPWFFAHRVDLHEELKRLATEYEAEGKPAKVHLESAVQSYDTEKGSVTLRNGRTVTGDLVIAADGVHTGAVEAILGAPNPAIPTTHYNFAYRFLIPTSDIAADPVTADFLENDDGAMKFFVGDGHRLVWYPCRNNLEHNFVAIFHNDEEVSHEDWHTPVDQETLVERYSDFHPKLLAVLRKAKEVKQWPLLYRAPISTWHKEKLVLIGDAAHPMLPHQGQGGAQAIEDAVALGMVLSNCPVESIPARIKLWEVLRIKRASVLQVFSNAGQDEPQKIHVEAAKLIGDENVPKTQEDFFKYNFGYDVVKDTTQAMAAQFPAWELSENFFQSKPGEGVYP</sequence>
<dbReference type="GO" id="GO:0071949">
    <property type="term" value="F:FAD binding"/>
    <property type="evidence" value="ECO:0007669"/>
    <property type="project" value="InterPro"/>
</dbReference>
<dbReference type="Proteomes" id="UP000256328">
    <property type="component" value="Unassembled WGS sequence"/>
</dbReference>
<accession>A0A3D8RQ72</accession>
<evidence type="ECO:0000313" key="7">
    <source>
        <dbReference type="EMBL" id="RDW76098.1"/>
    </source>
</evidence>
<evidence type="ECO:0000313" key="8">
    <source>
        <dbReference type="Proteomes" id="UP000256328"/>
    </source>
</evidence>
<proteinExistence type="inferred from homology"/>
<dbReference type="SUPFAM" id="SSF51905">
    <property type="entry name" value="FAD/NAD(P)-binding domain"/>
    <property type="match status" value="1"/>
</dbReference>
<evidence type="ECO:0000256" key="1">
    <source>
        <dbReference type="ARBA" id="ARBA00007992"/>
    </source>
</evidence>
<keyword evidence="4" id="KW-0560">Oxidoreductase</keyword>
<evidence type="ECO:0000256" key="2">
    <source>
        <dbReference type="ARBA" id="ARBA00022630"/>
    </source>
</evidence>
<dbReference type="PANTHER" id="PTHR13789">
    <property type="entry name" value="MONOOXYGENASE"/>
    <property type="match status" value="1"/>
</dbReference>
<evidence type="ECO:0000256" key="3">
    <source>
        <dbReference type="ARBA" id="ARBA00022827"/>
    </source>
</evidence>
<protein>
    <submittedName>
        <fullName evidence="7">Salicylate hydroxylase-2</fullName>
    </submittedName>
</protein>